<organism evidence="2 3">
    <name type="scientific">Methanospirillum stamsii</name>
    <dbReference type="NCBI Taxonomy" id="1277351"/>
    <lineage>
        <taxon>Archaea</taxon>
        <taxon>Methanobacteriati</taxon>
        <taxon>Methanobacteriota</taxon>
        <taxon>Stenosarchaea group</taxon>
        <taxon>Methanomicrobia</taxon>
        <taxon>Methanomicrobiales</taxon>
        <taxon>Methanospirillaceae</taxon>
        <taxon>Methanospirillum</taxon>
    </lineage>
</organism>
<dbReference type="Proteomes" id="UP000245934">
    <property type="component" value="Unassembled WGS sequence"/>
</dbReference>
<evidence type="ECO:0000313" key="2">
    <source>
        <dbReference type="EMBL" id="PWR73463.1"/>
    </source>
</evidence>
<keyword evidence="3" id="KW-1185">Reference proteome</keyword>
<dbReference type="AlphaFoldDB" id="A0A2V2NDT4"/>
<reference evidence="2 3" key="1">
    <citation type="submission" date="2018-05" db="EMBL/GenBank/DDBJ databases">
        <title>Draft genome of Methanospirillum stamsii Pt1.</title>
        <authorList>
            <person name="Dueholm M.S."/>
            <person name="Nielsen P.H."/>
            <person name="Bakmann L.F."/>
            <person name="Otzen D.E."/>
        </authorList>
    </citation>
    <scope>NUCLEOTIDE SEQUENCE [LARGE SCALE GENOMIC DNA]</scope>
    <source>
        <strain evidence="2 3">Pt1</strain>
    </source>
</reference>
<protein>
    <submittedName>
        <fullName evidence="2">Uncharacterized protein</fullName>
    </submittedName>
</protein>
<feature type="region of interest" description="Disordered" evidence="1">
    <location>
        <begin position="1"/>
        <end position="35"/>
    </location>
</feature>
<comment type="caution">
    <text evidence="2">The sequence shown here is derived from an EMBL/GenBank/DDBJ whole genome shotgun (WGS) entry which is preliminary data.</text>
</comment>
<accession>A0A2V2NDT4</accession>
<evidence type="ECO:0000313" key="3">
    <source>
        <dbReference type="Proteomes" id="UP000245934"/>
    </source>
</evidence>
<gene>
    <name evidence="2" type="ORF">DLD82_09440</name>
</gene>
<evidence type="ECO:0000256" key="1">
    <source>
        <dbReference type="SAM" id="MobiDB-lite"/>
    </source>
</evidence>
<sequence>MDNNRSPLDSQRGRGHRLTCRTASLSPSRPGESTYARITEPGIRSTTGGFHRMIILPERTDTGK</sequence>
<dbReference type="EMBL" id="QGMZ01000018">
    <property type="protein sequence ID" value="PWR73463.1"/>
    <property type="molecule type" value="Genomic_DNA"/>
</dbReference>
<proteinExistence type="predicted"/>
<name>A0A2V2NDT4_9EURY</name>